<dbReference type="AlphaFoldDB" id="A0A0A9D5E4"/>
<reference evidence="1" key="2">
    <citation type="journal article" date="2015" name="Data Brief">
        <title>Shoot transcriptome of the giant reed, Arundo donax.</title>
        <authorList>
            <person name="Barrero R.A."/>
            <person name="Guerrero F.D."/>
            <person name="Moolhuijzen P."/>
            <person name="Goolsby J.A."/>
            <person name="Tidwell J."/>
            <person name="Bellgard S.E."/>
            <person name="Bellgard M.I."/>
        </authorList>
    </citation>
    <scope>NUCLEOTIDE SEQUENCE</scope>
    <source>
        <tissue evidence="1">Shoot tissue taken approximately 20 cm above the soil surface</tissue>
    </source>
</reference>
<reference evidence="1" key="1">
    <citation type="submission" date="2014-09" db="EMBL/GenBank/DDBJ databases">
        <authorList>
            <person name="Magalhaes I.L.F."/>
            <person name="Oliveira U."/>
            <person name="Santos F.R."/>
            <person name="Vidigal T.H.D.A."/>
            <person name="Brescovit A.D."/>
            <person name="Santos A.J."/>
        </authorList>
    </citation>
    <scope>NUCLEOTIDE SEQUENCE</scope>
    <source>
        <tissue evidence="1">Shoot tissue taken approximately 20 cm above the soil surface</tissue>
    </source>
</reference>
<sequence length="50" mass="5580">MREIAQIKFAVTRTAEMEDRLIELEAMQKVLAEGVGQLTSAMTILKALTE</sequence>
<dbReference type="PANTHER" id="PTHR36333">
    <property type="entry name" value="DIMETHYLALLYL, ADENOSINE TRNA METHYLTHIOTRANSFERASE"/>
    <property type="match status" value="1"/>
</dbReference>
<protein>
    <submittedName>
        <fullName evidence="1">Uncharacterized protein</fullName>
    </submittedName>
</protein>
<evidence type="ECO:0000313" key="1">
    <source>
        <dbReference type="EMBL" id="JAD80870.1"/>
    </source>
</evidence>
<name>A0A0A9D5E4_ARUDO</name>
<dbReference type="GO" id="GO:0009570">
    <property type="term" value="C:chloroplast stroma"/>
    <property type="evidence" value="ECO:0007669"/>
    <property type="project" value="TreeGrafter"/>
</dbReference>
<dbReference type="PANTHER" id="PTHR36333:SF1">
    <property type="entry name" value="DIMETHYLALLYL, ADENOSINE TRNA METHYLTHIOTRANSFERASE"/>
    <property type="match status" value="1"/>
</dbReference>
<proteinExistence type="predicted"/>
<organism evidence="1">
    <name type="scientific">Arundo donax</name>
    <name type="common">Giant reed</name>
    <name type="synonym">Donax arundinaceus</name>
    <dbReference type="NCBI Taxonomy" id="35708"/>
    <lineage>
        <taxon>Eukaryota</taxon>
        <taxon>Viridiplantae</taxon>
        <taxon>Streptophyta</taxon>
        <taxon>Embryophyta</taxon>
        <taxon>Tracheophyta</taxon>
        <taxon>Spermatophyta</taxon>
        <taxon>Magnoliopsida</taxon>
        <taxon>Liliopsida</taxon>
        <taxon>Poales</taxon>
        <taxon>Poaceae</taxon>
        <taxon>PACMAD clade</taxon>
        <taxon>Arundinoideae</taxon>
        <taxon>Arundineae</taxon>
        <taxon>Arundo</taxon>
    </lineage>
</organism>
<dbReference type="EMBL" id="GBRH01217025">
    <property type="protein sequence ID" value="JAD80870.1"/>
    <property type="molecule type" value="Transcribed_RNA"/>
</dbReference>
<accession>A0A0A9D5E4</accession>